<feature type="domain" description="Peptidoglycan binding-like" evidence="4">
    <location>
        <begin position="72"/>
        <end position="129"/>
    </location>
</feature>
<evidence type="ECO:0000259" key="4">
    <source>
        <dbReference type="Pfam" id="PF01471"/>
    </source>
</evidence>
<feature type="signal peptide" evidence="3">
    <location>
        <begin position="1"/>
        <end position="23"/>
    </location>
</feature>
<feature type="compositionally biased region" description="Pro residues" evidence="2">
    <location>
        <begin position="150"/>
        <end position="186"/>
    </location>
</feature>
<keyword evidence="3" id="KW-0732">Signal</keyword>
<protein>
    <submittedName>
        <fullName evidence="5">Peptidoglycan-binding protein</fullName>
    </submittedName>
</protein>
<proteinExistence type="predicted"/>
<feature type="coiled-coil region" evidence="1">
    <location>
        <begin position="23"/>
        <end position="50"/>
    </location>
</feature>
<dbReference type="AlphaFoldDB" id="A0A932YY69"/>
<feature type="region of interest" description="Disordered" evidence="2">
    <location>
        <begin position="136"/>
        <end position="195"/>
    </location>
</feature>
<feature type="chain" id="PRO_5037070149" evidence="3">
    <location>
        <begin position="24"/>
        <end position="424"/>
    </location>
</feature>
<evidence type="ECO:0000256" key="1">
    <source>
        <dbReference type="SAM" id="Coils"/>
    </source>
</evidence>
<accession>A0A932YY69</accession>
<dbReference type="EMBL" id="JACQMJ010000008">
    <property type="protein sequence ID" value="MBI4132369.1"/>
    <property type="molecule type" value="Genomic_DNA"/>
</dbReference>
<keyword evidence="1" id="KW-0175">Coiled coil</keyword>
<sequence>MKCRTLLAIATAFTWFSTPLAYAADTAALIREIEAQIAVLQQQLAILVAEQQSPAAATASQFTKTLRRGNRSAEVTRLQEFLAKTPEFYPEGLVTGFFGPATERAVKRFQQTYAIPAIGIVGPQTRAKLNELLIAPSAPPAPSRAEEAPAPTPAPEPAPQPAPTPEPPPAPAPTPPPSPAPTPPSTPVYTPTPGELGQPAISALVWGTDYMNVQFAHDPSSYTRSYTILRRKPGETADTALGTFALIPAGSSTATTSDGMTFHRLSINAWEWRQTLDLASQPTGDYVFAVKALGDGGAEGFPSPGRIATLHPKAEFEELLEGAPLRTVFSNTITRFPITMRIKNFYTALYYHYELWDGATRVWDSAYLNTTTSSKIEAAFQNTNGYPFVAGKTYRLSVNVFDNNTGADSTTKQPTSELTFTYQP</sequence>
<dbReference type="InterPro" id="IPR036365">
    <property type="entry name" value="PGBD-like_sf"/>
</dbReference>
<dbReference type="InterPro" id="IPR002477">
    <property type="entry name" value="Peptidoglycan-bd-like"/>
</dbReference>
<evidence type="ECO:0000256" key="2">
    <source>
        <dbReference type="SAM" id="MobiDB-lite"/>
    </source>
</evidence>
<reference evidence="5" key="1">
    <citation type="submission" date="2020-07" db="EMBL/GenBank/DDBJ databases">
        <title>Huge and variable diversity of episymbiotic CPR bacteria and DPANN archaea in groundwater ecosystems.</title>
        <authorList>
            <person name="He C.Y."/>
            <person name="Keren R."/>
            <person name="Whittaker M."/>
            <person name="Farag I.F."/>
            <person name="Doudna J."/>
            <person name="Cate J.H.D."/>
            <person name="Banfield J.F."/>
        </authorList>
    </citation>
    <scope>NUCLEOTIDE SEQUENCE</scope>
    <source>
        <strain evidence="5">NC_groundwater_1226_Ag_S-0.1um_59_124</strain>
    </source>
</reference>
<dbReference type="SUPFAM" id="SSF47090">
    <property type="entry name" value="PGBD-like"/>
    <property type="match status" value="1"/>
</dbReference>
<evidence type="ECO:0000313" key="6">
    <source>
        <dbReference type="Proteomes" id="UP000704960"/>
    </source>
</evidence>
<dbReference type="Gene3D" id="1.10.101.10">
    <property type="entry name" value="PGBD-like superfamily/PGBD"/>
    <property type="match status" value="1"/>
</dbReference>
<dbReference type="InterPro" id="IPR036366">
    <property type="entry name" value="PGBDSf"/>
</dbReference>
<dbReference type="Pfam" id="PF01471">
    <property type="entry name" value="PG_binding_1"/>
    <property type="match status" value="1"/>
</dbReference>
<gene>
    <name evidence="5" type="ORF">HY474_01920</name>
</gene>
<comment type="caution">
    <text evidence="5">The sequence shown here is derived from an EMBL/GenBank/DDBJ whole genome shotgun (WGS) entry which is preliminary data.</text>
</comment>
<evidence type="ECO:0000256" key="3">
    <source>
        <dbReference type="SAM" id="SignalP"/>
    </source>
</evidence>
<organism evidence="5 6">
    <name type="scientific">Candidatus Sungiibacteriota bacterium</name>
    <dbReference type="NCBI Taxonomy" id="2750080"/>
    <lineage>
        <taxon>Bacteria</taxon>
        <taxon>Candidatus Sungiibacteriota</taxon>
    </lineage>
</organism>
<feature type="region of interest" description="Disordered" evidence="2">
    <location>
        <begin position="405"/>
        <end position="424"/>
    </location>
</feature>
<dbReference type="Proteomes" id="UP000704960">
    <property type="component" value="Unassembled WGS sequence"/>
</dbReference>
<evidence type="ECO:0000313" key="5">
    <source>
        <dbReference type="EMBL" id="MBI4132369.1"/>
    </source>
</evidence>
<name>A0A932YY69_9BACT</name>